<dbReference type="GO" id="GO:0051016">
    <property type="term" value="P:barbed-end actin filament capping"/>
    <property type="evidence" value="ECO:0007669"/>
    <property type="project" value="TreeGrafter"/>
</dbReference>
<feature type="compositionally biased region" description="Low complexity" evidence="1">
    <location>
        <begin position="855"/>
        <end position="873"/>
    </location>
</feature>
<dbReference type="OrthoDB" id="6375767at2759"/>
<feature type="domain" description="Gelsolin-like" evidence="2">
    <location>
        <begin position="1396"/>
        <end position="1453"/>
    </location>
</feature>
<feature type="compositionally biased region" description="Basic and acidic residues" evidence="1">
    <location>
        <begin position="1057"/>
        <end position="1069"/>
    </location>
</feature>
<dbReference type="GO" id="GO:0051014">
    <property type="term" value="P:actin filament severing"/>
    <property type="evidence" value="ECO:0007669"/>
    <property type="project" value="TreeGrafter"/>
</dbReference>
<dbReference type="Pfam" id="PF13254">
    <property type="entry name" value="DUF4045"/>
    <property type="match status" value="1"/>
</dbReference>
<feature type="compositionally biased region" description="Low complexity" evidence="1">
    <location>
        <begin position="566"/>
        <end position="586"/>
    </location>
</feature>
<dbReference type="InterPro" id="IPR057226">
    <property type="entry name" value="DUF7904"/>
</dbReference>
<accession>A0A9P8YH64</accession>
<dbReference type="PANTHER" id="PTHR11977:SF133">
    <property type="entry name" value="DUF4045 DOMAIN-CONTAINING PROTEIN"/>
    <property type="match status" value="1"/>
</dbReference>
<dbReference type="PANTHER" id="PTHR11977">
    <property type="entry name" value="VILLIN"/>
    <property type="match status" value="1"/>
</dbReference>
<dbReference type="InterPro" id="IPR007123">
    <property type="entry name" value="Gelsolin-like_dom"/>
</dbReference>
<evidence type="ECO:0008006" key="7">
    <source>
        <dbReference type="Google" id="ProtNLM"/>
    </source>
</evidence>
<feature type="compositionally biased region" description="Polar residues" evidence="1">
    <location>
        <begin position="365"/>
        <end position="390"/>
    </location>
</feature>
<evidence type="ECO:0000256" key="1">
    <source>
        <dbReference type="SAM" id="MobiDB-lite"/>
    </source>
</evidence>
<feature type="compositionally biased region" description="Polar residues" evidence="1">
    <location>
        <begin position="54"/>
        <end position="93"/>
    </location>
</feature>
<gene>
    <name evidence="5" type="ORF">B0I36DRAFT_237711</name>
</gene>
<feature type="compositionally biased region" description="Polar residues" evidence="1">
    <location>
        <begin position="548"/>
        <end position="559"/>
    </location>
</feature>
<dbReference type="SUPFAM" id="SSF55753">
    <property type="entry name" value="Actin depolymerizing proteins"/>
    <property type="match status" value="3"/>
</dbReference>
<proteinExistence type="predicted"/>
<feature type="compositionally biased region" description="Low complexity" evidence="1">
    <location>
        <begin position="510"/>
        <end position="523"/>
    </location>
</feature>
<keyword evidence="6" id="KW-1185">Reference proteome</keyword>
<dbReference type="SMART" id="SM00262">
    <property type="entry name" value="GEL"/>
    <property type="match status" value="3"/>
</dbReference>
<dbReference type="GO" id="GO:0051015">
    <property type="term" value="F:actin filament binding"/>
    <property type="evidence" value="ECO:0007669"/>
    <property type="project" value="InterPro"/>
</dbReference>
<evidence type="ECO:0000313" key="5">
    <source>
        <dbReference type="EMBL" id="KAH7037884.1"/>
    </source>
</evidence>
<protein>
    <recommendedName>
        <fullName evidence="7">DUF4045 domain-containing protein</fullName>
    </recommendedName>
</protein>
<dbReference type="Gene3D" id="3.40.20.10">
    <property type="entry name" value="Severin"/>
    <property type="match status" value="3"/>
</dbReference>
<dbReference type="GO" id="GO:0005546">
    <property type="term" value="F:phosphatidylinositol-4,5-bisphosphate binding"/>
    <property type="evidence" value="ECO:0007669"/>
    <property type="project" value="TreeGrafter"/>
</dbReference>
<feature type="compositionally biased region" description="Low complexity" evidence="1">
    <location>
        <begin position="172"/>
        <end position="185"/>
    </location>
</feature>
<dbReference type="InterPro" id="IPR007122">
    <property type="entry name" value="Villin/Gelsolin"/>
</dbReference>
<feature type="compositionally biased region" description="Low complexity" evidence="1">
    <location>
        <begin position="803"/>
        <end position="823"/>
    </location>
</feature>
<evidence type="ECO:0000259" key="2">
    <source>
        <dbReference type="Pfam" id="PF00626"/>
    </source>
</evidence>
<dbReference type="Pfam" id="PF00626">
    <property type="entry name" value="Gelsolin"/>
    <property type="match status" value="1"/>
</dbReference>
<feature type="region of interest" description="Disordered" evidence="1">
    <location>
        <begin position="31"/>
        <end position="632"/>
    </location>
</feature>
<dbReference type="EMBL" id="JAGTJQ010000002">
    <property type="protein sequence ID" value="KAH7037884.1"/>
    <property type="molecule type" value="Genomic_DNA"/>
</dbReference>
<dbReference type="GO" id="GO:0015629">
    <property type="term" value="C:actin cytoskeleton"/>
    <property type="evidence" value="ECO:0007669"/>
    <property type="project" value="TreeGrafter"/>
</dbReference>
<evidence type="ECO:0000313" key="6">
    <source>
        <dbReference type="Proteomes" id="UP000756346"/>
    </source>
</evidence>
<feature type="domain" description="DUF7904" evidence="4">
    <location>
        <begin position="1166"/>
        <end position="1264"/>
    </location>
</feature>
<dbReference type="InterPro" id="IPR029006">
    <property type="entry name" value="ADF-H/Gelsolin-like_dom_sf"/>
</dbReference>
<feature type="compositionally biased region" description="Basic and acidic residues" evidence="1">
    <location>
        <begin position="534"/>
        <end position="546"/>
    </location>
</feature>
<reference evidence="5" key="1">
    <citation type="journal article" date="2021" name="Nat. Commun.">
        <title>Genetic determinants of endophytism in the Arabidopsis root mycobiome.</title>
        <authorList>
            <person name="Mesny F."/>
            <person name="Miyauchi S."/>
            <person name="Thiergart T."/>
            <person name="Pickel B."/>
            <person name="Atanasova L."/>
            <person name="Karlsson M."/>
            <person name="Huettel B."/>
            <person name="Barry K.W."/>
            <person name="Haridas S."/>
            <person name="Chen C."/>
            <person name="Bauer D."/>
            <person name="Andreopoulos W."/>
            <person name="Pangilinan J."/>
            <person name="LaButti K."/>
            <person name="Riley R."/>
            <person name="Lipzen A."/>
            <person name="Clum A."/>
            <person name="Drula E."/>
            <person name="Henrissat B."/>
            <person name="Kohler A."/>
            <person name="Grigoriev I.V."/>
            <person name="Martin F.M."/>
            <person name="Hacquard S."/>
        </authorList>
    </citation>
    <scope>NUCLEOTIDE SEQUENCE</scope>
    <source>
        <strain evidence="5">MPI-CAGE-CH-0230</strain>
    </source>
</reference>
<evidence type="ECO:0000259" key="4">
    <source>
        <dbReference type="Pfam" id="PF25480"/>
    </source>
</evidence>
<feature type="compositionally biased region" description="Polar residues" evidence="1">
    <location>
        <begin position="128"/>
        <end position="155"/>
    </location>
</feature>
<feature type="region of interest" description="Disordered" evidence="1">
    <location>
        <begin position="683"/>
        <end position="1122"/>
    </location>
</feature>
<dbReference type="InterPro" id="IPR025118">
    <property type="entry name" value="DUF4045"/>
</dbReference>
<name>A0A9P8YH64_9PEZI</name>
<evidence type="ECO:0000259" key="3">
    <source>
        <dbReference type="Pfam" id="PF13254"/>
    </source>
</evidence>
<dbReference type="Pfam" id="PF25480">
    <property type="entry name" value="DUF7904"/>
    <property type="match status" value="1"/>
</dbReference>
<dbReference type="RefSeq" id="XP_046017005.1">
    <property type="nucleotide sequence ID" value="XM_046149551.1"/>
</dbReference>
<dbReference type="Proteomes" id="UP000756346">
    <property type="component" value="Unassembled WGS sequence"/>
</dbReference>
<comment type="caution">
    <text evidence="5">The sequence shown here is derived from an EMBL/GenBank/DDBJ whole genome shotgun (WGS) entry which is preliminary data.</text>
</comment>
<feature type="compositionally biased region" description="Basic and acidic residues" evidence="1">
    <location>
        <begin position="31"/>
        <end position="40"/>
    </location>
</feature>
<feature type="domain" description="DUF4045" evidence="3">
    <location>
        <begin position="2"/>
        <end position="683"/>
    </location>
</feature>
<dbReference type="GO" id="GO:0008154">
    <property type="term" value="P:actin polymerization or depolymerization"/>
    <property type="evidence" value="ECO:0007669"/>
    <property type="project" value="TreeGrafter"/>
</dbReference>
<feature type="compositionally biased region" description="Basic and acidic residues" evidence="1">
    <location>
        <begin position="720"/>
        <end position="733"/>
    </location>
</feature>
<dbReference type="GeneID" id="70179097"/>
<sequence>MSEDVSKFLEQVKELGERSTLDDEARARELEEKILQDKKERQARRRERARSISPEKSSPANTPPTSTQRVNRRSQQLDLNSSPVLEPPTTNGSPRALPSRSIIDDMASTSPTKENDAPLDSASDFKQAGQTSPTRSASSARGLSWQQRRPPSQHGSRSRPLSMVATENAARSSSTSAEPASATETPSRDQIASALSAKDPTWFRQTADRGANSAAYRRNQVEDDQRADVFTASSQLPGMAPERPRSQAFSPMASPALSRNAPSPAPPFSTPKLDPPMREEQGEPDFDDQPLKSPPALGRSSPTRVDRDRPVSPTKGMGGFVQSAMMKRSDSVNKRWSVRSPTGLQRADSVAANRGAQEPALRTGYGSTRENSNGLSRDNSAEPSSRPTSSRAHDKVFDSDATLPKIDTAPKAQSKSPEPEPVENDAALPVSPSKTMDQRRWSPTKSSWLETALNKPESPKPKTSATSQPAWMADIQKAKAQRAANPEAEPARPPGAGHKHQVSIGGLMKPPALGTTTTAAPYPLRSSQPTPTGARERAATIGKPKDTTPISTPKETFSTPKKLDQPAQPQTTPVAAPAVDAASSDAKLAVKPKPETPPKKDFRTTLKHRQTPSTSSATESSEPEFKNVFGNLRRTTTQNYKAPDVLKDNILRGKAGLSITGGPQKTERKDEFKDAILAKKKSFKDIQAQGRGVTRHDSTASEKPLPEGILRSRALSRGARTFDKPDKEAELKDSASASAATVNDRPGPVLRRETSSITSSTTASTPVVPSLQKEASAPGRLQGKVGGSALANRFNPALAGLLARGPPGSGAPTGTSSSAAKPTEAAQVNDNEAGSGPKLTHMTKSRARGPKRKAPTSAAASSSTQAEPAEPAAKPTSPVPEPAKQLTPSAQEGRSSPMPVEARNLPAKPSINAMDKAPAGTRSIFNQVAAAAAQKTQPAPLRSPTQPAEVESPAASPKKLNMQRMSRFLDNAEPASPKIIEPPTKQETRQPSASSPVVKPKPSFERPSSVGPDKTQPPVRPKPSFEALGSPAFQKSQPPSPALGRPPRPLPEPSRPVIEDLSTHPDAPKPLRPFGARPLPSAPSTPKPLERELPSRPLPSPSKTPSLTVDSPLPSPNKQASDLTSLIQDFFGPKRGDRDYRADVAGLLMERPSTSPPKLKTLAAHLFQFSADGRKSVVPSHHQHTLFDQDMYLCSHTFQSDAGWKNTEVYFWVGDEVPAAAVEDASVFVAREAKQLGGTLVKLQQGRETAGLIQALGGIIVTQRGTGNKDDSLAPHMFCGRRYLGQVVFDEVDYAPTSLCSGFPYLVAKGGKCFLWKGKGSNVDELGCARLIGMDYALTGELIEVDDGRESEGFWSLFESGSKSSSADHWRLKPSYDKYCSRLFHSDGASKQQITELSPFSQKDLQATGIYVLDAFFELYVIVGSKAQSQYASFHNALEFAQEYAILAAGMEDRPFVPISTVVLEGAPRDLKSVFRRWRDSDSPTIMPAPAPPAGSGLKRGRSMRVATLNQALQALTE</sequence>
<feature type="compositionally biased region" description="Low complexity" evidence="1">
    <location>
        <begin position="755"/>
        <end position="765"/>
    </location>
</feature>
<feature type="compositionally biased region" description="Basic and acidic residues" evidence="1">
    <location>
        <begin position="592"/>
        <end position="604"/>
    </location>
</feature>
<feature type="compositionally biased region" description="Pro residues" evidence="1">
    <location>
        <begin position="1038"/>
        <end position="1054"/>
    </location>
</feature>
<feature type="compositionally biased region" description="Low complexity" evidence="1">
    <location>
        <begin position="991"/>
        <end position="1001"/>
    </location>
</feature>
<feature type="compositionally biased region" description="Low complexity" evidence="1">
    <location>
        <begin position="611"/>
        <end position="620"/>
    </location>
</feature>
<dbReference type="GO" id="GO:0005737">
    <property type="term" value="C:cytoplasm"/>
    <property type="evidence" value="ECO:0007669"/>
    <property type="project" value="TreeGrafter"/>
</dbReference>
<feature type="compositionally biased region" description="Basic residues" evidence="1">
    <location>
        <begin position="841"/>
        <end position="854"/>
    </location>
</feature>
<organism evidence="5 6">
    <name type="scientific">Microdochium trichocladiopsis</name>
    <dbReference type="NCBI Taxonomy" id="1682393"/>
    <lineage>
        <taxon>Eukaryota</taxon>
        <taxon>Fungi</taxon>
        <taxon>Dikarya</taxon>
        <taxon>Ascomycota</taxon>
        <taxon>Pezizomycotina</taxon>
        <taxon>Sordariomycetes</taxon>
        <taxon>Xylariomycetidae</taxon>
        <taxon>Xylariales</taxon>
        <taxon>Microdochiaceae</taxon>
        <taxon>Microdochium</taxon>
    </lineage>
</organism>